<evidence type="ECO:0000259" key="2">
    <source>
        <dbReference type="Pfam" id="PF00733"/>
    </source>
</evidence>
<sequence length="281" mass="31426">MTVENEKYIRLEKLLEEWADEDVIVAFSGGVDSGLLLKVACDAAAGRGTDVHAVTVMTRLHPRSDLAAAKEVAQETGAIHHVLEIDELDEAGISNNPVDRCYRCKKSIFHKITVLAEELGIRHILEGTNEDDLHEYRPGLKALKELGILSPLAQCGITKREVRELAAHYGVSVAERPSSPCLATRFPYGTHITYDRLRMIEEGEALIRKMGFYNVRLRLHGSIARIEVDAADIPELARRREEAAVRLRHLGFRYITVDLEGFRSGSMDEGLQKQGGEHYDD</sequence>
<dbReference type="PANTHER" id="PTHR43169">
    <property type="entry name" value="EXSB FAMILY PROTEIN"/>
    <property type="match status" value="1"/>
</dbReference>
<dbReference type="CDD" id="cd01990">
    <property type="entry name" value="LarE-like"/>
    <property type="match status" value="1"/>
</dbReference>
<dbReference type="GO" id="GO:0016783">
    <property type="term" value="F:sulfurtransferase activity"/>
    <property type="evidence" value="ECO:0007669"/>
    <property type="project" value="InterPro"/>
</dbReference>
<dbReference type="Gene3D" id="3.40.50.620">
    <property type="entry name" value="HUPs"/>
    <property type="match status" value="1"/>
</dbReference>
<reference evidence="3 4" key="1">
    <citation type="journal article" date="2016" name="Nat. Microbiol.">
        <title>The Mouse Intestinal Bacterial Collection (miBC) provides host-specific insight into cultured diversity and functional potential of the gut microbiota.</title>
        <authorList>
            <person name="Lagkouvardos I."/>
            <person name="Pukall R."/>
            <person name="Abt B."/>
            <person name="Foesel B.U."/>
            <person name="Meier-Kolthoff J.P."/>
            <person name="Kumar N."/>
            <person name="Bresciani A."/>
            <person name="Martinez I."/>
            <person name="Just S."/>
            <person name="Ziegler C."/>
            <person name="Brugiroux S."/>
            <person name="Garzetti D."/>
            <person name="Wenning M."/>
            <person name="Bui T.P."/>
            <person name="Wang J."/>
            <person name="Hugenholtz F."/>
            <person name="Plugge C.M."/>
            <person name="Peterson D.A."/>
            <person name="Hornef M.W."/>
            <person name="Baines J.F."/>
            <person name="Smidt H."/>
            <person name="Walter J."/>
            <person name="Kristiansen K."/>
            <person name="Nielsen H.B."/>
            <person name="Haller D."/>
            <person name="Overmann J."/>
            <person name="Stecher B."/>
            <person name="Clavel T."/>
        </authorList>
    </citation>
    <scope>NUCLEOTIDE SEQUENCE [LARGE SCALE GENOMIC DNA]</scope>
    <source>
        <strain evidence="3 4">DSM 28560</strain>
    </source>
</reference>
<name>A0A4R4FGD6_9FIRM</name>
<evidence type="ECO:0000313" key="3">
    <source>
        <dbReference type="EMBL" id="TDA22707.1"/>
    </source>
</evidence>
<dbReference type="InterPro" id="IPR001962">
    <property type="entry name" value="Asn_synthase"/>
</dbReference>
<dbReference type="GO" id="GO:0004066">
    <property type="term" value="F:asparagine synthase (glutamine-hydrolyzing) activity"/>
    <property type="evidence" value="ECO:0007669"/>
    <property type="project" value="InterPro"/>
</dbReference>
<dbReference type="Proteomes" id="UP000295710">
    <property type="component" value="Unassembled WGS sequence"/>
</dbReference>
<keyword evidence="4" id="KW-1185">Reference proteome</keyword>
<dbReference type="GO" id="GO:0006529">
    <property type="term" value="P:asparagine biosynthetic process"/>
    <property type="evidence" value="ECO:0007669"/>
    <property type="project" value="InterPro"/>
</dbReference>
<organism evidence="3 4">
    <name type="scientific">Extibacter muris</name>
    <dbReference type="NCBI Taxonomy" id="1796622"/>
    <lineage>
        <taxon>Bacteria</taxon>
        <taxon>Bacillati</taxon>
        <taxon>Bacillota</taxon>
        <taxon>Clostridia</taxon>
        <taxon>Lachnospirales</taxon>
        <taxon>Lachnospiraceae</taxon>
        <taxon>Extibacter</taxon>
    </lineage>
</organism>
<dbReference type="RefSeq" id="WP_132275860.1">
    <property type="nucleotide sequence ID" value="NZ_JAOBST010000005.1"/>
</dbReference>
<gene>
    <name evidence="3" type="primary">larE</name>
    <name evidence="3" type="ORF">E1963_04775</name>
</gene>
<keyword evidence="3" id="KW-0808">Transferase</keyword>
<dbReference type="Pfam" id="PF00733">
    <property type="entry name" value="Asn_synthase"/>
    <property type="match status" value="1"/>
</dbReference>
<proteinExistence type="predicted"/>
<dbReference type="InterPro" id="IPR052188">
    <property type="entry name" value="Ni-pincer_cofactor_biosynth"/>
</dbReference>
<evidence type="ECO:0000313" key="4">
    <source>
        <dbReference type="Proteomes" id="UP000295710"/>
    </source>
</evidence>
<protein>
    <submittedName>
        <fullName evidence="3">ATP-dependent sacrificial sulfur transferase LarE</fullName>
    </submittedName>
</protein>
<dbReference type="InterPro" id="IPR005232">
    <property type="entry name" value="LarE"/>
</dbReference>
<dbReference type="PANTHER" id="PTHR43169:SF2">
    <property type="entry name" value="NAD_GMP SYNTHASE DOMAIN-CONTAINING PROTEIN"/>
    <property type="match status" value="1"/>
</dbReference>
<dbReference type="NCBIfam" id="TIGR00268">
    <property type="entry name" value="ATP-dependent sacrificial sulfur transferase LarE"/>
    <property type="match status" value="1"/>
</dbReference>
<dbReference type="AlphaFoldDB" id="A0A4R4FGD6"/>
<evidence type="ECO:0000256" key="1">
    <source>
        <dbReference type="PIRSR" id="PIRSR006661-1"/>
    </source>
</evidence>
<dbReference type="SUPFAM" id="SSF52402">
    <property type="entry name" value="Adenine nucleotide alpha hydrolases-like"/>
    <property type="match status" value="1"/>
</dbReference>
<dbReference type="InterPro" id="IPR014729">
    <property type="entry name" value="Rossmann-like_a/b/a_fold"/>
</dbReference>
<dbReference type="EMBL" id="SMMX01000003">
    <property type="protein sequence ID" value="TDA22707.1"/>
    <property type="molecule type" value="Genomic_DNA"/>
</dbReference>
<comment type="caution">
    <text evidence="3">The sequence shown here is derived from an EMBL/GenBank/DDBJ whole genome shotgun (WGS) entry which is preliminary data.</text>
</comment>
<feature type="domain" description="Asparagine synthetase" evidence="2">
    <location>
        <begin position="19"/>
        <end position="87"/>
    </location>
</feature>
<accession>A0A4R4FGD6</accession>
<feature type="active site" description="Nucleophile and sulfur donor" evidence="1">
    <location>
        <position position="181"/>
    </location>
</feature>
<dbReference type="PIRSF" id="PIRSF006661">
    <property type="entry name" value="PP-lp_UCP006661"/>
    <property type="match status" value="1"/>
</dbReference>